<dbReference type="Proteomes" id="UP000324233">
    <property type="component" value="Chromosome"/>
</dbReference>
<name>A0A5B9W0D1_9BACT</name>
<dbReference type="GO" id="GO:0016829">
    <property type="term" value="F:lyase activity"/>
    <property type="evidence" value="ECO:0007669"/>
    <property type="project" value="UniProtKB-KW"/>
</dbReference>
<dbReference type="EMBL" id="CP042997">
    <property type="protein sequence ID" value="QEH34008.1"/>
    <property type="molecule type" value="Genomic_DNA"/>
</dbReference>
<dbReference type="KEGG" id="agv:OJF2_25410"/>
<dbReference type="AlphaFoldDB" id="A0A5B9W0D1"/>
<dbReference type="Gene3D" id="1.10.1670.10">
    <property type="entry name" value="Helix-hairpin-Helix base-excision DNA repair enzymes (C-terminal)"/>
    <property type="match status" value="1"/>
</dbReference>
<keyword evidence="2" id="KW-0479">Metal-binding</keyword>
<dbReference type="PIRSF" id="PIRSF001435">
    <property type="entry name" value="Nth"/>
    <property type="match status" value="1"/>
</dbReference>
<keyword evidence="1" id="KW-0004">4Fe-4S</keyword>
<dbReference type="GO" id="GO:0051539">
    <property type="term" value="F:4 iron, 4 sulfur cluster binding"/>
    <property type="evidence" value="ECO:0007669"/>
    <property type="project" value="UniProtKB-KW"/>
</dbReference>
<dbReference type="InterPro" id="IPR003265">
    <property type="entry name" value="HhH-GPD_domain"/>
</dbReference>
<dbReference type="PANTHER" id="PTHR10359:SF19">
    <property type="entry name" value="DNA REPAIR GLYCOSYLASE MJ1434-RELATED"/>
    <property type="match status" value="1"/>
</dbReference>
<reference evidence="6 7" key="1">
    <citation type="submission" date="2019-08" db="EMBL/GenBank/DDBJ databases">
        <title>Deep-cultivation of Planctomycetes and their phenomic and genomic characterization uncovers novel biology.</title>
        <authorList>
            <person name="Wiegand S."/>
            <person name="Jogler M."/>
            <person name="Boedeker C."/>
            <person name="Pinto D."/>
            <person name="Vollmers J."/>
            <person name="Rivas-Marin E."/>
            <person name="Kohn T."/>
            <person name="Peeters S.H."/>
            <person name="Heuer A."/>
            <person name="Rast P."/>
            <person name="Oberbeckmann S."/>
            <person name="Bunk B."/>
            <person name="Jeske O."/>
            <person name="Meyerdierks A."/>
            <person name="Storesund J.E."/>
            <person name="Kallscheuer N."/>
            <person name="Luecker S."/>
            <person name="Lage O.M."/>
            <person name="Pohl T."/>
            <person name="Merkel B.J."/>
            <person name="Hornburger P."/>
            <person name="Mueller R.-W."/>
            <person name="Bruemmer F."/>
            <person name="Labrenz M."/>
            <person name="Spormann A.M."/>
            <person name="Op den Camp H."/>
            <person name="Overmann J."/>
            <person name="Amann R."/>
            <person name="Jetten M.S.M."/>
            <person name="Mascher T."/>
            <person name="Medema M.H."/>
            <person name="Devos D.P."/>
            <person name="Kaster A.-K."/>
            <person name="Ovreas L."/>
            <person name="Rohde M."/>
            <person name="Galperin M.Y."/>
            <person name="Jogler C."/>
        </authorList>
    </citation>
    <scope>NUCLEOTIDE SEQUENCE [LARGE SCALE GENOMIC DNA]</scope>
    <source>
        <strain evidence="6 7">OJF2</strain>
    </source>
</reference>
<accession>A0A5B9W0D1</accession>
<evidence type="ECO:0000256" key="1">
    <source>
        <dbReference type="ARBA" id="ARBA00022485"/>
    </source>
</evidence>
<dbReference type="SUPFAM" id="SSF48150">
    <property type="entry name" value="DNA-glycosylase"/>
    <property type="match status" value="1"/>
</dbReference>
<dbReference type="InterPro" id="IPR011257">
    <property type="entry name" value="DNA_glycosylase"/>
</dbReference>
<dbReference type="OrthoDB" id="9802365at2"/>
<dbReference type="GO" id="GO:0006284">
    <property type="term" value="P:base-excision repair"/>
    <property type="evidence" value="ECO:0007669"/>
    <property type="project" value="InterPro"/>
</dbReference>
<keyword evidence="6" id="KW-0456">Lyase</keyword>
<proteinExistence type="predicted"/>
<evidence type="ECO:0000313" key="7">
    <source>
        <dbReference type="Proteomes" id="UP000324233"/>
    </source>
</evidence>
<dbReference type="GO" id="GO:0046872">
    <property type="term" value="F:metal ion binding"/>
    <property type="evidence" value="ECO:0007669"/>
    <property type="project" value="UniProtKB-KW"/>
</dbReference>
<dbReference type="SMART" id="SM00478">
    <property type="entry name" value="ENDO3c"/>
    <property type="match status" value="1"/>
</dbReference>
<dbReference type="PANTHER" id="PTHR10359">
    <property type="entry name" value="A/G-SPECIFIC ADENINE GLYCOSYLASE/ENDONUCLEASE III"/>
    <property type="match status" value="1"/>
</dbReference>
<evidence type="ECO:0000256" key="2">
    <source>
        <dbReference type="ARBA" id="ARBA00022723"/>
    </source>
</evidence>
<dbReference type="RefSeq" id="WP_148593993.1">
    <property type="nucleotide sequence ID" value="NZ_CP042997.1"/>
</dbReference>
<keyword evidence="7" id="KW-1185">Reference proteome</keyword>
<keyword evidence="3" id="KW-0408">Iron</keyword>
<gene>
    <name evidence="6" type="primary">pdg_1</name>
    <name evidence="6" type="ORF">OJF2_25410</name>
</gene>
<evidence type="ECO:0000256" key="4">
    <source>
        <dbReference type="ARBA" id="ARBA00023014"/>
    </source>
</evidence>
<feature type="domain" description="HhH-GPD" evidence="5">
    <location>
        <begin position="48"/>
        <end position="204"/>
    </location>
</feature>
<evidence type="ECO:0000259" key="5">
    <source>
        <dbReference type="SMART" id="SM00478"/>
    </source>
</evidence>
<organism evidence="6 7">
    <name type="scientific">Aquisphaera giovannonii</name>
    <dbReference type="NCBI Taxonomy" id="406548"/>
    <lineage>
        <taxon>Bacteria</taxon>
        <taxon>Pseudomonadati</taxon>
        <taxon>Planctomycetota</taxon>
        <taxon>Planctomycetia</taxon>
        <taxon>Isosphaerales</taxon>
        <taxon>Isosphaeraceae</taxon>
        <taxon>Aquisphaera</taxon>
    </lineage>
</organism>
<dbReference type="Gene3D" id="1.10.340.30">
    <property type="entry name" value="Hypothetical protein, domain 2"/>
    <property type="match status" value="1"/>
</dbReference>
<evidence type="ECO:0000256" key="3">
    <source>
        <dbReference type="ARBA" id="ARBA00023004"/>
    </source>
</evidence>
<keyword evidence="4" id="KW-0411">Iron-sulfur</keyword>
<sequence>MPSWTESYPRLIALLNEHYGPPPVHEGGEDRSPFEAGLAAALGVDIGASRRSPVIAALDRAGLLEATTLAAMSATEVRDAVVAIGFALTPADALQVHRFAKWFADRLPDEADARDEAAAPTADLRDALLAVKGIGQATADSILLAMGRPSYPIDRATFRILVRHGWADGSTEYDEARAPIVASARGAPAELAELSYGLARIGRQFCGPRTPKCARCPLQCLLPDGGPLEPEG</sequence>
<dbReference type="InterPro" id="IPR023170">
    <property type="entry name" value="HhH_base_excis_C"/>
</dbReference>
<evidence type="ECO:0000313" key="6">
    <source>
        <dbReference type="EMBL" id="QEH34008.1"/>
    </source>
</evidence>
<protein>
    <submittedName>
        <fullName evidence="6">Ultraviolet N-glycosylase/AP lyase</fullName>
    </submittedName>
</protein>